<dbReference type="InterPro" id="IPR029063">
    <property type="entry name" value="SAM-dependent_MTases_sf"/>
</dbReference>
<dbReference type="Pfam" id="PF08241">
    <property type="entry name" value="Methyltransf_11"/>
    <property type="match status" value="1"/>
</dbReference>
<dbReference type="Proteomes" id="UP000677152">
    <property type="component" value="Chromosome"/>
</dbReference>
<evidence type="ECO:0000259" key="4">
    <source>
        <dbReference type="Pfam" id="PF08241"/>
    </source>
</evidence>
<dbReference type="Gene3D" id="3.40.50.150">
    <property type="entry name" value="Vaccinia Virus protein VP39"/>
    <property type="match status" value="1"/>
</dbReference>
<evidence type="ECO:0000256" key="1">
    <source>
        <dbReference type="ARBA" id="ARBA00008361"/>
    </source>
</evidence>
<name>A0AA45L1X9_9PSEU</name>
<dbReference type="PANTHER" id="PTHR44942:SF4">
    <property type="entry name" value="METHYLTRANSFERASE TYPE 11 DOMAIN-CONTAINING PROTEIN"/>
    <property type="match status" value="1"/>
</dbReference>
<accession>A0AA45L1X9</accession>
<dbReference type="PANTHER" id="PTHR44942">
    <property type="entry name" value="METHYLTRANSF_11 DOMAIN-CONTAINING PROTEIN"/>
    <property type="match status" value="1"/>
</dbReference>
<dbReference type="GO" id="GO:0032259">
    <property type="term" value="P:methylation"/>
    <property type="evidence" value="ECO:0007669"/>
    <property type="project" value="UniProtKB-KW"/>
</dbReference>
<evidence type="ECO:0000256" key="3">
    <source>
        <dbReference type="ARBA" id="ARBA00022679"/>
    </source>
</evidence>
<organism evidence="5 6">
    <name type="scientific">Actinosynnema pretiosum subsp. pretiosum</name>
    <dbReference type="NCBI Taxonomy" id="103721"/>
    <lineage>
        <taxon>Bacteria</taxon>
        <taxon>Bacillati</taxon>
        <taxon>Actinomycetota</taxon>
        <taxon>Actinomycetes</taxon>
        <taxon>Pseudonocardiales</taxon>
        <taxon>Pseudonocardiaceae</taxon>
        <taxon>Actinosynnema</taxon>
    </lineage>
</organism>
<comment type="similarity">
    <text evidence="1">Belongs to the methyltransferase superfamily.</text>
</comment>
<dbReference type="CDD" id="cd02440">
    <property type="entry name" value="AdoMet_MTases"/>
    <property type="match status" value="1"/>
</dbReference>
<sequence>MWVVTSAEDHADLWARRAASFGAQASAYAEHRPDYPAEAIKWCLDPLESTPLRVLDLAAGTGKLTAGVVALGHHVTAVEPDEQMLSELVRRNGGVRALPGTAERIPVPGGTVDAVVVGQAFHWFDQTRALAEIARVLRPGGVLAALWTGDDHTVPWVADYLSAVWGVDGDPHKIGSSGGPAEIMPQHEMFHDQETARFAHRQRRTPETLVATLRTHSGVATLPEAERLALEAKALDFLRSREETRDGFDLPLRVMVKRMVRV</sequence>
<evidence type="ECO:0000256" key="2">
    <source>
        <dbReference type="ARBA" id="ARBA00022603"/>
    </source>
</evidence>
<dbReference type="GO" id="GO:0008757">
    <property type="term" value="F:S-adenosylmethionine-dependent methyltransferase activity"/>
    <property type="evidence" value="ECO:0007669"/>
    <property type="project" value="InterPro"/>
</dbReference>
<dbReference type="AlphaFoldDB" id="A0AA45L1X9"/>
<dbReference type="SUPFAM" id="SSF53335">
    <property type="entry name" value="S-adenosyl-L-methionine-dependent methyltransferases"/>
    <property type="match status" value="1"/>
</dbReference>
<keyword evidence="3" id="KW-0808">Transferase</keyword>
<proteinExistence type="inferred from homology"/>
<dbReference type="InterPro" id="IPR013216">
    <property type="entry name" value="Methyltransf_11"/>
</dbReference>
<feature type="domain" description="Methyltransferase type 11" evidence="4">
    <location>
        <begin position="55"/>
        <end position="144"/>
    </location>
</feature>
<gene>
    <name evidence="5" type="ORF">KCV87_18885</name>
</gene>
<evidence type="ECO:0000313" key="5">
    <source>
        <dbReference type="EMBL" id="QUF01628.1"/>
    </source>
</evidence>
<evidence type="ECO:0000313" key="6">
    <source>
        <dbReference type="Proteomes" id="UP000677152"/>
    </source>
</evidence>
<dbReference type="InterPro" id="IPR051052">
    <property type="entry name" value="Diverse_substrate_MTase"/>
</dbReference>
<reference evidence="5" key="1">
    <citation type="submission" date="2021-04" db="EMBL/GenBank/DDBJ databases">
        <title>Genomic sequence of Actinosynnema pretiosum subsp. pretiosum ATCC 31280 (C-14919).</title>
        <authorList>
            <person name="Bai L."/>
            <person name="Wang X."/>
            <person name="Xiao Y."/>
        </authorList>
    </citation>
    <scope>NUCLEOTIDE SEQUENCE</scope>
    <source>
        <strain evidence="5">ATCC 31280</strain>
    </source>
</reference>
<keyword evidence="2 5" id="KW-0489">Methyltransferase</keyword>
<protein>
    <submittedName>
        <fullName evidence="5">Class I SAM-dependent methyltransferase</fullName>
    </submittedName>
</protein>
<dbReference type="EMBL" id="CP073249">
    <property type="protein sequence ID" value="QUF01628.1"/>
    <property type="molecule type" value="Genomic_DNA"/>
</dbReference>